<dbReference type="AlphaFoldDB" id="A0A0V0Z5M1"/>
<proteinExistence type="predicted"/>
<dbReference type="EMBL" id="JYDQ01000397">
    <property type="protein sequence ID" value="KRY07847.1"/>
    <property type="molecule type" value="Genomic_DNA"/>
</dbReference>
<comment type="caution">
    <text evidence="2">The sequence shown here is derived from an EMBL/GenBank/DDBJ whole genome shotgun (WGS) entry which is preliminary data.</text>
</comment>
<organism evidence="2 3">
    <name type="scientific">Trichinella patagoniensis</name>
    <dbReference type="NCBI Taxonomy" id="990121"/>
    <lineage>
        <taxon>Eukaryota</taxon>
        <taxon>Metazoa</taxon>
        <taxon>Ecdysozoa</taxon>
        <taxon>Nematoda</taxon>
        <taxon>Enoplea</taxon>
        <taxon>Dorylaimia</taxon>
        <taxon>Trichinellida</taxon>
        <taxon>Trichinellidae</taxon>
        <taxon>Trichinella</taxon>
    </lineage>
</organism>
<keyword evidence="3" id="KW-1185">Reference proteome</keyword>
<keyword evidence="1" id="KW-0732">Signal</keyword>
<reference evidence="2 3" key="1">
    <citation type="submission" date="2015-01" db="EMBL/GenBank/DDBJ databases">
        <title>Evolution of Trichinella species and genotypes.</title>
        <authorList>
            <person name="Korhonen P.K."/>
            <person name="Edoardo P."/>
            <person name="Giuseppe L.R."/>
            <person name="Gasser R.B."/>
        </authorList>
    </citation>
    <scope>NUCLEOTIDE SEQUENCE [LARGE SCALE GENOMIC DNA]</scope>
    <source>
        <strain evidence="2">ISS2496</strain>
    </source>
</reference>
<evidence type="ECO:0000313" key="2">
    <source>
        <dbReference type="EMBL" id="KRY07847.1"/>
    </source>
</evidence>
<sequence>MAGVTPVLLFTLLLYASMAKESISSHCCRFSSHVMDSMSRSVRLNLSACPFPCGWYGEDRVFLMSKRRHNSRTTCASNERPWSLCKQSGAAPVLAWPLLRPEVHDDDGKSGLLGQSRSALPAKSCSSLGYIHEDTGSTKTHWSPTEATTVSPGLLAELPAVDP</sequence>
<evidence type="ECO:0008006" key="4">
    <source>
        <dbReference type="Google" id="ProtNLM"/>
    </source>
</evidence>
<feature type="chain" id="PRO_5006873625" description="Secreted protein" evidence="1">
    <location>
        <begin position="20"/>
        <end position="163"/>
    </location>
</feature>
<gene>
    <name evidence="2" type="ORF">T12_9838</name>
</gene>
<protein>
    <recommendedName>
        <fullName evidence="4">Secreted protein</fullName>
    </recommendedName>
</protein>
<evidence type="ECO:0000256" key="1">
    <source>
        <dbReference type="SAM" id="SignalP"/>
    </source>
</evidence>
<dbReference type="Proteomes" id="UP000054783">
    <property type="component" value="Unassembled WGS sequence"/>
</dbReference>
<accession>A0A0V0Z5M1</accession>
<feature type="signal peptide" evidence="1">
    <location>
        <begin position="1"/>
        <end position="19"/>
    </location>
</feature>
<evidence type="ECO:0000313" key="3">
    <source>
        <dbReference type="Proteomes" id="UP000054783"/>
    </source>
</evidence>
<name>A0A0V0Z5M1_9BILA</name>